<accession>A0AAE0NZE8</accession>
<dbReference type="PROSITE" id="PS50181">
    <property type="entry name" value="FBOX"/>
    <property type="match status" value="1"/>
</dbReference>
<feature type="region of interest" description="Disordered" evidence="2">
    <location>
        <begin position="369"/>
        <end position="400"/>
    </location>
</feature>
<evidence type="ECO:0000313" key="4">
    <source>
        <dbReference type="EMBL" id="KAK3390539.1"/>
    </source>
</evidence>
<keyword evidence="5" id="KW-1185">Reference proteome</keyword>
<feature type="region of interest" description="Disordered" evidence="2">
    <location>
        <begin position="535"/>
        <end position="570"/>
    </location>
</feature>
<evidence type="ECO:0000313" key="5">
    <source>
        <dbReference type="Proteomes" id="UP001285441"/>
    </source>
</evidence>
<name>A0AAE0NZE8_9PEZI</name>
<feature type="compositionally biased region" description="Low complexity" evidence="2">
    <location>
        <begin position="535"/>
        <end position="547"/>
    </location>
</feature>
<protein>
    <recommendedName>
        <fullName evidence="3">F-box domain-containing protein</fullName>
    </recommendedName>
</protein>
<feature type="region of interest" description="Disordered" evidence="2">
    <location>
        <begin position="182"/>
        <end position="212"/>
    </location>
</feature>
<evidence type="ECO:0000256" key="2">
    <source>
        <dbReference type="SAM" id="MobiDB-lite"/>
    </source>
</evidence>
<keyword evidence="1" id="KW-0175">Coiled coil</keyword>
<feature type="region of interest" description="Disordered" evidence="2">
    <location>
        <begin position="306"/>
        <end position="341"/>
    </location>
</feature>
<feature type="region of interest" description="Disordered" evidence="2">
    <location>
        <begin position="451"/>
        <end position="516"/>
    </location>
</feature>
<evidence type="ECO:0000259" key="3">
    <source>
        <dbReference type="PROSITE" id="PS50181"/>
    </source>
</evidence>
<feature type="coiled-coil region" evidence="1">
    <location>
        <begin position="623"/>
        <end position="664"/>
    </location>
</feature>
<feature type="compositionally biased region" description="Basic and acidic residues" evidence="2">
    <location>
        <begin position="376"/>
        <end position="386"/>
    </location>
</feature>
<dbReference type="InterPro" id="IPR036047">
    <property type="entry name" value="F-box-like_dom_sf"/>
</dbReference>
<feature type="compositionally biased region" description="Polar residues" evidence="2">
    <location>
        <begin position="387"/>
        <end position="398"/>
    </location>
</feature>
<gene>
    <name evidence="4" type="ORF">B0H63DRAFT_557497</name>
</gene>
<feature type="region of interest" description="Disordered" evidence="2">
    <location>
        <begin position="910"/>
        <end position="969"/>
    </location>
</feature>
<proteinExistence type="predicted"/>
<feature type="compositionally biased region" description="Acidic residues" evidence="2">
    <location>
        <begin position="314"/>
        <end position="325"/>
    </location>
</feature>
<sequence length="997" mass="110311">MASADPQNVVAEPKLGFLGLPREVQKDIVSHCTQVDLICLSLVSKHFRELAAAQLYRSFHIVFPDEDDPAFDSPIDGLAGGLETFVTSDYDYGKHLKDLSLDTLSAGDKAEKAYKPYLYSVSCGKFMNTLLLLTLRKAKSLETFRWNIRVELSRPVYKVLHQIDTLSHIHLRLQAGPSLYETPPPLPYNSPHPAASSSAPHMPSAAPPPAPQPIFGVPIPTNAFYIPGMSAPPPPQPKPVARVRASKKTSLSKEPPTLSGFKKLKTLSVLDIDTLDVITELKACIRNSSGTLSKLKFSFSDSLAMQARKPPPDLDPDDSDPEDEFQAVPVPPPGGYNDVSGPAKAYRAMEERKSQESVLGRIFDVEPSVVKKSQKQPREKENESKGEQTPLSEQSLSDPGQDFIGAIKAVSAKLMTELHAITTDVEFTAGQQEILNTIETAARMYVAAEEKKARETKQQQQQQPEITAISGPSSSDAAQEPKNDEGSTSGDISTSPDVQSATSKMKDSKKDEDPNDIDIEAPEEQLIFELDLPTATKDAPAGDAPTPASDPSPSSPTSLTNGISLPTTVEDANGSGSLDLAAQEVNIKVLFEKLEVFKSQANKLVKEIRELPSGASHLDVGRVAEADKKAQSLADDIEDVGKEIEKVEAEVDLAEKQISNLAVADTAQSKDQLIHDYLRTTRGIALQSLSIYLIPVKASVLSRAIDLRALKRITLLNVGPQAPIWAHLQKENKESPLPLRKIFTDNVSSVFLNFVSELEELHELFILERDAKYKPESFAPKTNMTIDHIRRLVLKKHIGTLKRLMIKNSADQSWDLNDKAVMLICKRGKQLRELACNMGIKSVHTFMQRMAGLVNLRALHIIQLRNDDTCVWVMRETKRFLIDNLTHHPEMKLEWISIDDDDRVERLIRTSQLPKKDKDSKKGKGKKTASGININSDTFPALLGTSDNWNNPVSDSDDDDDDDDDTRDPRIETMENIHFYDVWAVRIFKKEVVHGRL</sequence>
<feature type="region of interest" description="Disordered" evidence="2">
    <location>
        <begin position="228"/>
        <end position="258"/>
    </location>
</feature>
<feature type="compositionally biased region" description="Acidic residues" evidence="2">
    <location>
        <begin position="955"/>
        <end position="966"/>
    </location>
</feature>
<feature type="compositionally biased region" description="Polar residues" evidence="2">
    <location>
        <begin position="486"/>
        <end position="503"/>
    </location>
</feature>
<dbReference type="InterPro" id="IPR001810">
    <property type="entry name" value="F-box_dom"/>
</dbReference>
<dbReference type="Pfam" id="PF00646">
    <property type="entry name" value="F-box"/>
    <property type="match status" value="1"/>
</dbReference>
<dbReference type="Proteomes" id="UP001285441">
    <property type="component" value="Unassembled WGS sequence"/>
</dbReference>
<feature type="compositionally biased region" description="Low complexity" evidence="2">
    <location>
        <begin position="191"/>
        <end position="204"/>
    </location>
</feature>
<feature type="domain" description="F-box" evidence="3">
    <location>
        <begin position="14"/>
        <end position="59"/>
    </location>
</feature>
<reference evidence="4" key="1">
    <citation type="journal article" date="2023" name="Mol. Phylogenet. Evol.">
        <title>Genome-scale phylogeny and comparative genomics of the fungal order Sordariales.</title>
        <authorList>
            <person name="Hensen N."/>
            <person name="Bonometti L."/>
            <person name="Westerberg I."/>
            <person name="Brannstrom I.O."/>
            <person name="Guillou S."/>
            <person name="Cros-Aarteil S."/>
            <person name="Calhoun S."/>
            <person name="Haridas S."/>
            <person name="Kuo A."/>
            <person name="Mondo S."/>
            <person name="Pangilinan J."/>
            <person name="Riley R."/>
            <person name="LaButti K."/>
            <person name="Andreopoulos B."/>
            <person name="Lipzen A."/>
            <person name="Chen C."/>
            <person name="Yan M."/>
            <person name="Daum C."/>
            <person name="Ng V."/>
            <person name="Clum A."/>
            <person name="Steindorff A."/>
            <person name="Ohm R.A."/>
            <person name="Martin F."/>
            <person name="Silar P."/>
            <person name="Natvig D.O."/>
            <person name="Lalanne C."/>
            <person name="Gautier V."/>
            <person name="Ament-Velasquez S.L."/>
            <person name="Kruys A."/>
            <person name="Hutchinson M.I."/>
            <person name="Powell A.J."/>
            <person name="Barry K."/>
            <person name="Miller A.N."/>
            <person name="Grigoriev I.V."/>
            <person name="Debuchy R."/>
            <person name="Gladieux P."/>
            <person name="Hiltunen Thoren M."/>
            <person name="Johannesson H."/>
        </authorList>
    </citation>
    <scope>NUCLEOTIDE SEQUENCE</scope>
    <source>
        <strain evidence="4">CBS 232.78</strain>
    </source>
</reference>
<dbReference type="AlphaFoldDB" id="A0AAE0NZE8"/>
<comment type="caution">
    <text evidence="4">The sequence shown here is derived from an EMBL/GenBank/DDBJ whole genome shotgun (WGS) entry which is preliminary data.</text>
</comment>
<organism evidence="4 5">
    <name type="scientific">Podospora didyma</name>
    <dbReference type="NCBI Taxonomy" id="330526"/>
    <lineage>
        <taxon>Eukaryota</taxon>
        <taxon>Fungi</taxon>
        <taxon>Dikarya</taxon>
        <taxon>Ascomycota</taxon>
        <taxon>Pezizomycotina</taxon>
        <taxon>Sordariomycetes</taxon>
        <taxon>Sordariomycetidae</taxon>
        <taxon>Sordariales</taxon>
        <taxon>Podosporaceae</taxon>
        <taxon>Podospora</taxon>
    </lineage>
</organism>
<dbReference type="SUPFAM" id="SSF81383">
    <property type="entry name" value="F-box domain"/>
    <property type="match status" value="1"/>
</dbReference>
<dbReference type="EMBL" id="JAULSW010000002">
    <property type="protein sequence ID" value="KAK3390539.1"/>
    <property type="molecule type" value="Genomic_DNA"/>
</dbReference>
<evidence type="ECO:0000256" key="1">
    <source>
        <dbReference type="SAM" id="Coils"/>
    </source>
</evidence>
<reference evidence="4" key="2">
    <citation type="submission" date="2023-06" db="EMBL/GenBank/DDBJ databases">
        <authorList>
            <consortium name="Lawrence Berkeley National Laboratory"/>
            <person name="Haridas S."/>
            <person name="Hensen N."/>
            <person name="Bonometti L."/>
            <person name="Westerberg I."/>
            <person name="Brannstrom I.O."/>
            <person name="Guillou S."/>
            <person name="Cros-Aarteil S."/>
            <person name="Calhoun S."/>
            <person name="Kuo A."/>
            <person name="Mondo S."/>
            <person name="Pangilinan J."/>
            <person name="Riley R."/>
            <person name="LaButti K."/>
            <person name="Andreopoulos B."/>
            <person name="Lipzen A."/>
            <person name="Chen C."/>
            <person name="Yanf M."/>
            <person name="Daum C."/>
            <person name="Ng V."/>
            <person name="Clum A."/>
            <person name="Steindorff A."/>
            <person name="Ohm R."/>
            <person name="Martin F."/>
            <person name="Silar P."/>
            <person name="Natvig D."/>
            <person name="Lalanne C."/>
            <person name="Gautier V."/>
            <person name="Ament-velasquez S.L."/>
            <person name="Kruys A."/>
            <person name="Hutchinson M.I."/>
            <person name="Powell A.J."/>
            <person name="Barry K."/>
            <person name="Miller A.N."/>
            <person name="Grigoriev I.V."/>
            <person name="Debuchy R."/>
            <person name="Gladieux P."/>
            <person name="Thoren M.H."/>
            <person name="Johannesson H."/>
        </authorList>
    </citation>
    <scope>NUCLEOTIDE SEQUENCE</scope>
    <source>
        <strain evidence="4">CBS 232.78</strain>
    </source>
</reference>
<feature type="compositionally biased region" description="Basic and acidic residues" evidence="2">
    <location>
        <begin position="910"/>
        <end position="922"/>
    </location>
</feature>